<evidence type="ECO:0000256" key="4">
    <source>
        <dbReference type="ARBA" id="ARBA00023008"/>
    </source>
</evidence>
<evidence type="ECO:0000256" key="3">
    <source>
        <dbReference type="ARBA" id="ARBA00022729"/>
    </source>
</evidence>
<dbReference type="GO" id="GO:0030313">
    <property type="term" value="C:cell envelope"/>
    <property type="evidence" value="ECO:0007669"/>
    <property type="project" value="UniProtKB-SubCell"/>
</dbReference>
<dbReference type="PANTHER" id="PTHR34820:SF4">
    <property type="entry name" value="INNER MEMBRANE PROTEIN YEBZ"/>
    <property type="match status" value="1"/>
</dbReference>
<dbReference type="InterPro" id="IPR032694">
    <property type="entry name" value="CopC/D"/>
</dbReference>
<keyword evidence="4" id="KW-0186">Copper</keyword>
<feature type="transmembrane region" description="Helical" evidence="5">
    <location>
        <begin position="15"/>
        <end position="38"/>
    </location>
</feature>
<organism evidence="7 8">
    <name type="scientific">Dictyobacter vulcani</name>
    <dbReference type="NCBI Taxonomy" id="2607529"/>
    <lineage>
        <taxon>Bacteria</taxon>
        <taxon>Bacillati</taxon>
        <taxon>Chloroflexota</taxon>
        <taxon>Ktedonobacteria</taxon>
        <taxon>Ktedonobacterales</taxon>
        <taxon>Dictyobacteraceae</taxon>
        <taxon>Dictyobacter</taxon>
    </lineage>
</organism>
<dbReference type="GO" id="GO:0005886">
    <property type="term" value="C:plasma membrane"/>
    <property type="evidence" value="ECO:0007669"/>
    <property type="project" value="TreeGrafter"/>
</dbReference>
<dbReference type="Proteomes" id="UP000326912">
    <property type="component" value="Unassembled WGS sequence"/>
</dbReference>
<keyword evidence="5" id="KW-1133">Transmembrane helix</keyword>
<dbReference type="PANTHER" id="PTHR34820">
    <property type="entry name" value="INNER MEMBRANE PROTEIN YEBZ"/>
    <property type="match status" value="1"/>
</dbReference>
<evidence type="ECO:0000256" key="2">
    <source>
        <dbReference type="ARBA" id="ARBA00022723"/>
    </source>
</evidence>
<protein>
    <recommendedName>
        <fullName evidence="6">CopC domain-containing protein</fullName>
    </recommendedName>
</protein>
<evidence type="ECO:0000256" key="5">
    <source>
        <dbReference type="SAM" id="Phobius"/>
    </source>
</evidence>
<dbReference type="EMBL" id="BKZW01000001">
    <property type="protein sequence ID" value="GER88087.1"/>
    <property type="molecule type" value="Genomic_DNA"/>
</dbReference>
<dbReference type="GO" id="GO:0046688">
    <property type="term" value="P:response to copper ion"/>
    <property type="evidence" value="ECO:0007669"/>
    <property type="project" value="InterPro"/>
</dbReference>
<dbReference type="InterPro" id="IPR014756">
    <property type="entry name" value="Ig_E-set"/>
</dbReference>
<dbReference type="GO" id="GO:0005507">
    <property type="term" value="F:copper ion binding"/>
    <property type="evidence" value="ECO:0007669"/>
    <property type="project" value="InterPro"/>
</dbReference>
<evidence type="ECO:0000256" key="1">
    <source>
        <dbReference type="ARBA" id="ARBA00004196"/>
    </source>
</evidence>
<feature type="transmembrane region" description="Helical" evidence="5">
    <location>
        <begin position="169"/>
        <end position="189"/>
    </location>
</feature>
<evidence type="ECO:0000313" key="7">
    <source>
        <dbReference type="EMBL" id="GER88087.1"/>
    </source>
</evidence>
<keyword evidence="2" id="KW-0479">Metal-binding</keyword>
<comment type="subcellular location">
    <subcellularLocation>
        <location evidence="1">Cell envelope</location>
    </subcellularLocation>
</comment>
<accession>A0A5J4KNT9</accession>
<dbReference type="Pfam" id="PF04234">
    <property type="entry name" value="CopC"/>
    <property type="match status" value="1"/>
</dbReference>
<keyword evidence="5" id="KW-0812">Transmembrane</keyword>
<evidence type="ECO:0000259" key="6">
    <source>
        <dbReference type="Pfam" id="PF04234"/>
    </source>
</evidence>
<keyword evidence="8" id="KW-1185">Reference proteome</keyword>
<comment type="caution">
    <text evidence="7">The sequence shown here is derived from an EMBL/GenBank/DDBJ whole genome shotgun (WGS) entry which is preliminary data.</text>
</comment>
<dbReference type="GO" id="GO:0042597">
    <property type="term" value="C:periplasmic space"/>
    <property type="evidence" value="ECO:0007669"/>
    <property type="project" value="InterPro"/>
</dbReference>
<dbReference type="InterPro" id="IPR014755">
    <property type="entry name" value="Cu-Rt/internalin_Ig-like"/>
</dbReference>
<feature type="domain" description="CopC" evidence="6">
    <location>
        <begin position="39"/>
        <end position="137"/>
    </location>
</feature>
<dbReference type="AlphaFoldDB" id="A0A5J4KNT9"/>
<gene>
    <name evidence="7" type="ORF">KDW_22490</name>
</gene>
<proteinExistence type="predicted"/>
<dbReference type="RefSeq" id="WP_151756018.1">
    <property type="nucleotide sequence ID" value="NZ_BKZW01000001.1"/>
</dbReference>
<keyword evidence="3" id="KW-0732">Signal</keyword>
<evidence type="ECO:0000313" key="8">
    <source>
        <dbReference type="Proteomes" id="UP000326912"/>
    </source>
</evidence>
<dbReference type="InterPro" id="IPR007348">
    <property type="entry name" value="CopC_dom"/>
</dbReference>
<reference evidence="7 8" key="1">
    <citation type="submission" date="2019-10" db="EMBL/GenBank/DDBJ databases">
        <title>Dictyobacter vulcani sp. nov., within the class Ktedonobacteria, isolated from soil of volcanic Mt. Zao.</title>
        <authorList>
            <person name="Zheng Y."/>
            <person name="Wang C.M."/>
            <person name="Sakai Y."/>
            <person name="Abe K."/>
            <person name="Yokota A."/>
            <person name="Yabe S."/>
        </authorList>
    </citation>
    <scope>NUCLEOTIDE SEQUENCE [LARGE SCALE GENOMIC DNA]</scope>
    <source>
        <strain evidence="7 8">W12</strain>
    </source>
</reference>
<dbReference type="Gene3D" id="2.60.40.1220">
    <property type="match status" value="1"/>
</dbReference>
<dbReference type="GO" id="GO:0006825">
    <property type="term" value="P:copper ion transport"/>
    <property type="evidence" value="ECO:0007669"/>
    <property type="project" value="InterPro"/>
</dbReference>
<sequence>MLISTQFLATLLKKLSIALCIIWLGIFFIVHPVLALGFHAQYDHSDPVASAHLQQGKPPAAVRVWFSAPIDPRASRLAVYNIRRQRVDLNDSRLAADSTSLRISLRKGLPDGTYTVVFHNVSQTNGYAATDSFFFVVGTDMPPDPDAFITQHTHDTDHNFNPWSIGLRWLNYLGMAGLIGGLLFLLLVWRPVMVQLVGRLDPNSDRYGSSCASIPPGLCWDHWW</sequence>
<dbReference type="SUPFAM" id="SSF81296">
    <property type="entry name" value="E set domains"/>
    <property type="match status" value="1"/>
</dbReference>
<keyword evidence="5" id="KW-0472">Membrane</keyword>
<name>A0A5J4KNT9_9CHLR</name>